<evidence type="ECO:0000259" key="12">
    <source>
        <dbReference type="Pfam" id="PF14833"/>
    </source>
</evidence>
<evidence type="ECO:0000256" key="8">
    <source>
        <dbReference type="ARBA" id="ARBA00039407"/>
    </source>
</evidence>
<evidence type="ECO:0000256" key="10">
    <source>
        <dbReference type="PIRSR" id="PIRSR000103-1"/>
    </source>
</evidence>
<gene>
    <name evidence="13" type="ordered locus">Bphyt_6457</name>
</gene>
<dbReference type="EC" id="1.1.1.411" evidence="7"/>
<evidence type="ECO:0000259" key="11">
    <source>
        <dbReference type="Pfam" id="PF03446"/>
    </source>
</evidence>
<dbReference type="Pfam" id="PF03446">
    <property type="entry name" value="NAD_binding_2"/>
    <property type="match status" value="1"/>
</dbReference>
<dbReference type="GO" id="GO:0051287">
    <property type="term" value="F:NAD binding"/>
    <property type="evidence" value="ECO:0007669"/>
    <property type="project" value="InterPro"/>
</dbReference>
<evidence type="ECO:0000256" key="6">
    <source>
        <dbReference type="ARBA" id="ARBA00037979"/>
    </source>
</evidence>
<dbReference type="Proteomes" id="UP000001739">
    <property type="component" value="Chromosome 2"/>
</dbReference>
<dbReference type="InterPro" id="IPR008927">
    <property type="entry name" value="6-PGluconate_DH-like_C_sf"/>
</dbReference>
<dbReference type="InterPro" id="IPR013328">
    <property type="entry name" value="6PGD_dom2"/>
</dbReference>
<dbReference type="STRING" id="398527.Bphyt_6457"/>
<dbReference type="PANTHER" id="PTHR43060">
    <property type="entry name" value="3-HYDROXYISOBUTYRATE DEHYDROGENASE-LIKE 1, MITOCHONDRIAL-RELATED"/>
    <property type="match status" value="1"/>
</dbReference>
<name>B2T8V1_PARPJ</name>
<evidence type="ECO:0000256" key="2">
    <source>
        <dbReference type="ARBA" id="ARBA00023002"/>
    </source>
</evidence>
<keyword evidence="1" id="KW-0521">NADP</keyword>
<dbReference type="InterPro" id="IPR036291">
    <property type="entry name" value="NAD(P)-bd_dom_sf"/>
</dbReference>
<dbReference type="AlphaFoldDB" id="B2T8V1"/>
<dbReference type="InterPro" id="IPR015815">
    <property type="entry name" value="HIBADH-related"/>
</dbReference>
<dbReference type="RefSeq" id="WP_012428272.1">
    <property type="nucleotide sequence ID" value="NC_010676.1"/>
</dbReference>
<dbReference type="HOGENOM" id="CLU_035117_1_2_4"/>
<evidence type="ECO:0000256" key="9">
    <source>
        <dbReference type="ARBA" id="ARBA00047312"/>
    </source>
</evidence>
<accession>B2T8V1</accession>
<evidence type="ECO:0000256" key="7">
    <source>
        <dbReference type="ARBA" id="ARBA00038870"/>
    </source>
</evidence>
<dbReference type="OrthoDB" id="9786703at2"/>
<dbReference type="KEGG" id="bpy:Bphyt_6457"/>
<dbReference type="InterPro" id="IPR050006">
    <property type="entry name" value="LtnD"/>
</dbReference>
<dbReference type="Gene3D" id="1.10.1040.10">
    <property type="entry name" value="N-(1-d-carboxylethyl)-l-norvaline Dehydrogenase, domain 2"/>
    <property type="match status" value="1"/>
</dbReference>
<dbReference type="Gene3D" id="3.40.50.720">
    <property type="entry name" value="NAD(P)-binding Rossmann-like Domain"/>
    <property type="match status" value="1"/>
</dbReference>
<dbReference type="EMBL" id="CP001053">
    <property type="protein sequence ID" value="ACD20764.1"/>
    <property type="molecule type" value="Genomic_DNA"/>
</dbReference>
<keyword evidence="2 13" id="KW-0560">Oxidoreductase</keyword>
<sequence length="300" mass="31038" precursor="true">MKKTVGIVGMGAMGRGVAASLLGAGFAVAGYDLNTDALANFAQSGGIACHSLAELGECSDVVIVLVVNAAQTEQVLFDDNALLSTLKRGSVVIASSTVAPAFAAEISRRLAEQGVAMIDAPVSGGVAGAAAGKLTIMGSGPQAAYDACQEVFDGYAAKVYRFGDEAGLGSKVKLINNLLCGVHIAVAAEAMALAKREGIEPQLLYDVITHSAGNSWAFQDRMPHVIADNFAPVTALNIFVKDLGLVLDMANSADFIAPLTECAHRMFLSAADAGNGLLDDTAVIKIFDDASRVREVRKAY</sequence>
<feature type="active site" evidence="10">
    <location>
        <position position="173"/>
    </location>
</feature>
<proteinExistence type="inferred from homology"/>
<feature type="domain" description="6-phosphogluconate dehydrogenase NADP-binding" evidence="11">
    <location>
        <begin position="4"/>
        <end position="161"/>
    </location>
</feature>
<evidence type="ECO:0000313" key="14">
    <source>
        <dbReference type="Proteomes" id="UP000001739"/>
    </source>
</evidence>
<evidence type="ECO:0000256" key="3">
    <source>
        <dbReference type="ARBA" id="ARBA00023027"/>
    </source>
</evidence>
<dbReference type="PIRSF" id="PIRSF000103">
    <property type="entry name" value="HIBADH"/>
    <property type="match status" value="1"/>
</dbReference>
<comment type="function">
    <text evidence="5">Catalyzes oxidation of L-threonate to 2-oxo-tetronate. Can use either NAD(+) or NADP(+) as cosubstrate, with a preference for NAD(+).</text>
</comment>
<dbReference type="NCBIfam" id="NF043037">
    <property type="entry name" value="ThreonDh"/>
    <property type="match status" value="1"/>
</dbReference>
<evidence type="ECO:0000313" key="13">
    <source>
        <dbReference type="EMBL" id="ACD20764.1"/>
    </source>
</evidence>
<dbReference type="eggNOG" id="COG2084">
    <property type="taxonomic scope" value="Bacteria"/>
</dbReference>
<dbReference type="InterPro" id="IPR029154">
    <property type="entry name" value="HIBADH-like_NADP-bd"/>
</dbReference>
<keyword evidence="4" id="KW-0119">Carbohydrate metabolism</keyword>
<evidence type="ECO:0000256" key="1">
    <source>
        <dbReference type="ARBA" id="ARBA00022857"/>
    </source>
</evidence>
<evidence type="ECO:0000256" key="4">
    <source>
        <dbReference type="ARBA" id="ARBA00023277"/>
    </source>
</evidence>
<comment type="similarity">
    <text evidence="6">Belongs to the HIBADH-related family. L-threonate dehydrogenase subfamily.</text>
</comment>
<dbReference type="InterPro" id="IPR006115">
    <property type="entry name" value="6PGDH_NADP-bd"/>
</dbReference>
<dbReference type="PANTHER" id="PTHR43060:SF17">
    <property type="entry name" value="L-THREONATE DEHYDROGENASE"/>
    <property type="match status" value="1"/>
</dbReference>
<dbReference type="GO" id="GO:0050661">
    <property type="term" value="F:NADP binding"/>
    <property type="evidence" value="ECO:0007669"/>
    <property type="project" value="InterPro"/>
</dbReference>
<dbReference type="SUPFAM" id="SSF51735">
    <property type="entry name" value="NAD(P)-binding Rossmann-fold domains"/>
    <property type="match status" value="1"/>
</dbReference>
<comment type="catalytic activity">
    <reaction evidence="9">
        <text>L-threonate + NAD(+) = 2-dehydro-L-erythronate + NADH + H(+)</text>
        <dbReference type="Rhea" id="RHEA:52548"/>
        <dbReference type="ChEBI" id="CHEBI:15378"/>
        <dbReference type="ChEBI" id="CHEBI:57540"/>
        <dbReference type="ChEBI" id="CHEBI:57561"/>
        <dbReference type="ChEBI" id="CHEBI:57945"/>
        <dbReference type="ChEBI" id="CHEBI:136669"/>
        <dbReference type="EC" id="1.1.1.411"/>
    </reaction>
</comment>
<dbReference type="Pfam" id="PF14833">
    <property type="entry name" value="NAD_binding_11"/>
    <property type="match status" value="1"/>
</dbReference>
<evidence type="ECO:0000256" key="5">
    <source>
        <dbReference type="ARBA" id="ARBA00037062"/>
    </source>
</evidence>
<dbReference type="SUPFAM" id="SSF48179">
    <property type="entry name" value="6-phosphogluconate dehydrogenase C-terminal domain-like"/>
    <property type="match status" value="1"/>
</dbReference>
<feature type="domain" description="3-hydroxyisobutyrate dehydrogenase-like NAD-binding" evidence="12">
    <location>
        <begin position="167"/>
        <end position="286"/>
    </location>
</feature>
<reference evidence="13 14" key="1">
    <citation type="journal article" date="2011" name="J. Bacteriol.">
        <title>Complete genome sequence of the plant growth-promoting endophyte Burkholderia phytofirmans strain PsJN.</title>
        <authorList>
            <person name="Weilharter A."/>
            <person name="Mitter B."/>
            <person name="Shin M.V."/>
            <person name="Chain P.S."/>
            <person name="Nowak J."/>
            <person name="Sessitsch A."/>
        </authorList>
    </citation>
    <scope>NUCLEOTIDE SEQUENCE [LARGE SCALE GENOMIC DNA]</scope>
    <source>
        <strain evidence="14">DSM 17436 / LMG 22146 / PsJN</strain>
    </source>
</reference>
<dbReference type="GO" id="GO:0016616">
    <property type="term" value="F:oxidoreductase activity, acting on the CH-OH group of donors, NAD or NADP as acceptor"/>
    <property type="evidence" value="ECO:0007669"/>
    <property type="project" value="InterPro"/>
</dbReference>
<organism evidence="13 14">
    <name type="scientific">Paraburkholderia phytofirmans (strain DSM 17436 / LMG 22146 / PsJN)</name>
    <name type="common">Burkholderia phytofirmans</name>
    <dbReference type="NCBI Taxonomy" id="398527"/>
    <lineage>
        <taxon>Bacteria</taxon>
        <taxon>Pseudomonadati</taxon>
        <taxon>Pseudomonadota</taxon>
        <taxon>Betaproteobacteria</taxon>
        <taxon>Burkholderiales</taxon>
        <taxon>Burkholderiaceae</taxon>
        <taxon>Paraburkholderia</taxon>
    </lineage>
</organism>
<keyword evidence="3" id="KW-0520">NAD</keyword>
<protein>
    <recommendedName>
        <fullName evidence="8">L-threonate dehydrogenase</fullName>
        <ecNumber evidence="7">1.1.1.411</ecNumber>
    </recommendedName>
</protein>